<proteinExistence type="predicted"/>
<dbReference type="SMART" id="SM00173">
    <property type="entry name" value="RAS"/>
    <property type="match status" value="1"/>
</dbReference>
<dbReference type="AlphaFoldDB" id="A0A8B9PDK6"/>
<keyword evidence="2" id="KW-0342">GTP-binding</keyword>
<evidence type="ECO:0000313" key="5">
    <source>
        <dbReference type="Proteomes" id="UP000694424"/>
    </source>
</evidence>
<dbReference type="GO" id="GO:0003924">
    <property type="term" value="F:GTPase activity"/>
    <property type="evidence" value="ECO:0007669"/>
    <property type="project" value="InterPro"/>
</dbReference>
<dbReference type="PANTHER" id="PTHR47977">
    <property type="entry name" value="RAS-RELATED PROTEIN RAB"/>
    <property type="match status" value="1"/>
</dbReference>
<feature type="compositionally biased region" description="Pro residues" evidence="3">
    <location>
        <begin position="1"/>
        <end position="10"/>
    </location>
</feature>
<dbReference type="Gene3D" id="3.40.50.300">
    <property type="entry name" value="P-loop containing nucleotide triphosphate hydrolases"/>
    <property type="match status" value="1"/>
</dbReference>
<dbReference type="Proteomes" id="UP000694424">
    <property type="component" value="Unplaced"/>
</dbReference>
<dbReference type="PRINTS" id="PR00449">
    <property type="entry name" value="RASTRNSFRMNG"/>
</dbReference>
<dbReference type="SMART" id="SM00174">
    <property type="entry name" value="RHO"/>
    <property type="match status" value="1"/>
</dbReference>
<accession>A0A8B9PDK6</accession>
<reference evidence="4" key="2">
    <citation type="submission" date="2025-09" db="UniProtKB">
        <authorList>
            <consortium name="Ensembl"/>
        </authorList>
    </citation>
    <scope>IDENTIFICATION</scope>
</reference>
<dbReference type="SUPFAM" id="SSF52540">
    <property type="entry name" value="P-loop containing nucleoside triphosphate hydrolases"/>
    <property type="match status" value="1"/>
</dbReference>
<dbReference type="SMART" id="SM00177">
    <property type="entry name" value="ARF"/>
    <property type="match status" value="1"/>
</dbReference>
<evidence type="ECO:0008006" key="6">
    <source>
        <dbReference type="Google" id="ProtNLM"/>
    </source>
</evidence>
<dbReference type="Pfam" id="PF00071">
    <property type="entry name" value="Ras"/>
    <property type="match status" value="1"/>
</dbReference>
<keyword evidence="5" id="KW-1185">Reference proteome</keyword>
<dbReference type="CDD" id="cd01863">
    <property type="entry name" value="Rab18"/>
    <property type="match status" value="1"/>
</dbReference>
<evidence type="ECO:0000313" key="4">
    <source>
        <dbReference type="Ensembl" id="ENSAOWP00000010013.1"/>
    </source>
</evidence>
<reference evidence="4" key="1">
    <citation type="submission" date="2025-08" db="UniProtKB">
        <authorList>
            <consortium name="Ensembl"/>
        </authorList>
    </citation>
    <scope>IDENTIFICATION</scope>
</reference>
<dbReference type="SMART" id="SM00175">
    <property type="entry name" value="RAB"/>
    <property type="match status" value="1"/>
</dbReference>
<dbReference type="GO" id="GO:0005525">
    <property type="term" value="F:GTP binding"/>
    <property type="evidence" value="ECO:0007669"/>
    <property type="project" value="UniProtKB-KW"/>
</dbReference>
<dbReference type="InterPro" id="IPR005225">
    <property type="entry name" value="Small_GTP-bd"/>
</dbReference>
<evidence type="ECO:0000256" key="2">
    <source>
        <dbReference type="ARBA" id="ARBA00023134"/>
    </source>
</evidence>
<dbReference type="Ensembl" id="ENSAOWT00000011366.1">
    <property type="protein sequence ID" value="ENSAOWP00000010013.1"/>
    <property type="gene ID" value="ENSAOWG00000006878.1"/>
</dbReference>
<dbReference type="InterPro" id="IPR027417">
    <property type="entry name" value="P-loop_NTPase"/>
</dbReference>
<dbReference type="PROSITE" id="PS51421">
    <property type="entry name" value="RAS"/>
    <property type="match status" value="1"/>
</dbReference>
<evidence type="ECO:0000256" key="1">
    <source>
        <dbReference type="ARBA" id="ARBA00022741"/>
    </source>
</evidence>
<feature type="compositionally biased region" description="Low complexity" evidence="3">
    <location>
        <begin position="21"/>
        <end position="36"/>
    </location>
</feature>
<dbReference type="SMART" id="SM00176">
    <property type="entry name" value="RAN"/>
    <property type="match status" value="1"/>
</dbReference>
<dbReference type="InterPro" id="IPR050227">
    <property type="entry name" value="Rab"/>
</dbReference>
<keyword evidence="1" id="KW-0547">Nucleotide-binding</keyword>
<sequence>PAGRSAPPPRCGSRTWPGPLPAGQAQGPTAPQLGPGRSRPAPPGTGRLPGGGVASAGSAGDARRAAAWGSGSFIAAARRSGLPDLSDSAGCAAPLGCGRGSPSGHGLSGPHPEAAPGRGQRCREVQVRQRGPRGRGALRAGLTAALFSHSLLLRFTEGAFEPCLKPTIGVDFKVKKMVVDGHAVQLAIWDTAGQERFRTLTPSYYRGAQGVVLVYDVTRKDTFTGLESWLNELEMYTTRSNTVKMLVGNKTDKPDREVERREGLQFARKRSLLFIETSAKTQDGVRHAFEELVIKILQTPGLWDKSAEKWGVRLMESSTQQEKNLCAQIQTSRTAK</sequence>
<dbReference type="NCBIfam" id="TIGR00231">
    <property type="entry name" value="small_GTP"/>
    <property type="match status" value="1"/>
</dbReference>
<dbReference type="FunFam" id="3.40.50.300:FF:001447">
    <property type="entry name" value="Ras-related protein Rab-1B"/>
    <property type="match status" value="1"/>
</dbReference>
<feature type="region of interest" description="Disordered" evidence="3">
    <location>
        <begin position="1"/>
        <end position="58"/>
    </location>
</feature>
<evidence type="ECO:0000256" key="3">
    <source>
        <dbReference type="SAM" id="MobiDB-lite"/>
    </source>
</evidence>
<dbReference type="InterPro" id="IPR001806">
    <property type="entry name" value="Small_GTPase"/>
</dbReference>
<dbReference type="PROSITE" id="PS51419">
    <property type="entry name" value="RAB"/>
    <property type="match status" value="1"/>
</dbReference>
<protein>
    <recommendedName>
        <fullName evidence="6">RB18B protein</fullName>
    </recommendedName>
</protein>
<feature type="region of interest" description="Disordered" evidence="3">
    <location>
        <begin position="101"/>
        <end position="121"/>
    </location>
</feature>
<organism evidence="4 5">
    <name type="scientific">Apteryx owenii</name>
    <name type="common">Little spotted kiwi</name>
    <dbReference type="NCBI Taxonomy" id="8824"/>
    <lineage>
        <taxon>Eukaryota</taxon>
        <taxon>Metazoa</taxon>
        <taxon>Chordata</taxon>
        <taxon>Craniata</taxon>
        <taxon>Vertebrata</taxon>
        <taxon>Euteleostomi</taxon>
        <taxon>Archelosauria</taxon>
        <taxon>Archosauria</taxon>
        <taxon>Dinosauria</taxon>
        <taxon>Saurischia</taxon>
        <taxon>Theropoda</taxon>
        <taxon>Coelurosauria</taxon>
        <taxon>Aves</taxon>
        <taxon>Palaeognathae</taxon>
        <taxon>Apterygiformes</taxon>
        <taxon>Apterygidae</taxon>
        <taxon>Apteryx</taxon>
    </lineage>
</organism>
<name>A0A8B9PDK6_APTOW</name>